<dbReference type="Pfam" id="PF13545">
    <property type="entry name" value="HTH_Crp_2"/>
    <property type="match status" value="1"/>
</dbReference>
<sequence>MNKAPTWIAHNGLLDKLPAEACAALRPHLQLVDLPAGKVVFEPQTPQHHMYFPRSGIVSLLYVMENGDSSEIAMVGREGAVGMAILVDSQTTPARAVVQVGGQALALKADKVEREFGRGTHFQFLLLRYTQALLAQMAQMVVCNQHHMVEQKLCRWLLQCLDRVETDELQVTQELIATRLGVRREGVTEAAGRLQEAGLIAYSRGKIRLLDRLGLEQRSCECHAAVKREYERLLVPMDAGRRKA</sequence>
<dbReference type="PROSITE" id="PS50042">
    <property type="entry name" value="CNMP_BINDING_3"/>
    <property type="match status" value="1"/>
</dbReference>
<evidence type="ECO:0000256" key="5">
    <source>
        <dbReference type="ARBA" id="ARBA00022533"/>
    </source>
</evidence>
<keyword evidence="7" id="KW-0805">Transcription regulation</keyword>
<dbReference type="OrthoDB" id="8969464at2"/>
<dbReference type="InterPro" id="IPR050397">
    <property type="entry name" value="Env_Response_Regulators"/>
</dbReference>
<evidence type="ECO:0000256" key="4">
    <source>
        <dbReference type="ARBA" id="ARBA00022491"/>
    </source>
</evidence>
<evidence type="ECO:0000256" key="8">
    <source>
        <dbReference type="ARBA" id="ARBA00023026"/>
    </source>
</evidence>
<dbReference type="SMART" id="SM00100">
    <property type="entry name" value="cNMP"/>
    <property type="match status" value="1"/>
</dbReference>
<feature type="domain" description="Cyclic nucleotide-binding" evidence="13">
    <location>
        <begin position="13"/>
        <end position="111"/>
    </location>
</feature>
<keyword evidence="4" id="KW-0678">Repressor</keyword>
<evidence type="ECO:0000256" key="6">
    <source>
        <dbReference type="ARBA" id="ARBA00022636"/>
    </source>
</evidence>
<dbReference type="Gene3D" id="2.60.120.10">
    <property type="entry name" value="Jelly Rolls"/>
    <property type="match status" value="1"/>
</dbReference>
<dbReference type="SUPFAM" id="SSF51206">
    <property type="entry name" value="cAMP-binding domain-like"/>
    <property type="match status" value="1"/>
</dbReference>
<dbReference type="SMART" id="SM00419">
    <property type="entry name" value="HTH_CRP"/>
    <property type="match status" value="1"/>
</dbReference>
<evidence type="ECO:0000256" key="2">
    <source>
        <dbReference type="ARBA" id="ARBA00011738"/>
    </source>
</evidence>
<dbReference type="CDD" id="cd00038">
    <property type="entry name" value="CAP_ED"/>
    <property type="match status" value="1"/>
</dbReference>
<dbReference type="InterPro" id="IPR000595">
    <property type="entry name" value="cNMP-bd_dom"/>
</dbReference>
<evidence type="ECO:0000256" key="9">
    <source>
        <dbReference type="ARBA" id="ARBA00023125"/>
    </source>
</evidence>
<evidence type="ECO:0000256" key="12">
    <source>
        <dbReference type="ARBA" id="ARBA00031697"/>
    </source>
</evidence>
<evidence type="ECO:0000256" key="10">
    <source>
        <dbReference type="ARBA" id="ARBA00023159"/>
    </source>
</evidence>
<proteinExistence type="predicted"/>
<dbReference type="PANTHER" id="PTHR24567">
    <property type="entry name" value="CRP FAMILY TRANSCRIPTIONAL REGULATORY PROTEIN"/>
    <property type="match status" value="1"/>
</dbReference>
<dbReference type="PANTHER" id="PTHR24567:SF74">
    <property type="entry name" value="HTH-TYPE TRANSCRIPTIONAL REGULATOR ARCR"/>
    <property type="match status" value="1"/>
</dbReference>
<dbReference type="InterPro" id="IPR018490">
    <property type="entry name" value="cNMP-bd_dom_sf"/>
</dbReference>
<keyword evidence="5" id="KW-0021">Allosteric enzyme</keyword>
<comment type="subunit">
    <text evidence="2">Homodimer.</text>
</comment>
<keyword evidence="8" id="KW-0843">Virulence</keyword>
<dbReference type="InterPro" id="IPR036388">
    <property type="entry name" value="WH-like_DNA-bd_sf"/>
</dbReference>
<dbReference type="EMBL" id="QTSU01000001">
    <property type="protein sequence ID" value="RDZ28763.1"/>
    <property type="molecule type" value="Genomic_DNA"/>
</dbReference>
<dbReference type="AlphaFoldDB" id="A0A371K4A8"/>
<reference evidence="14 15" key="1">
    <citation type="submission" date="2018-08" db="EMBL/GenBank/DDBJ databases">
        <title>Lysobacter sp. zong2l5, whole genome shotgun sequence.</title>
        <authorList>
            <person name="Zhang X."/>
            <person name="Feng G."/>
            <person name="Zhu H."/>
        </authorList>
    </citation>
    <scope>NUCLEOTIDE SEQUENCE [LARGE SCALE GENOMIC DNA]</scope>
    <source>
        <strain evidence="15">zong2l5</strain>
    </source>
</reference>
<protein>
    <recommendedName>
        <fullName evidence="3">CRP-like protein Clp</fullName>
    </recommendedName>
    <alternativeName>
        <fullName evidence="12">Catabolite activation-like protein</fullName>
    </alternativeName>
</protein>
<keyword evidence="10" id="KW-0010">Activator</keyword>
<evidence type="ECO:0000256" key="1">
    <source>
        <dbReference type="ARBA" id="ARBA00004496"/>
    </source>
</evidence>
<comment type="subcellular location">
    <subcellularLocation>
        <location evidence="1">Cytoplasm</location>
    </subcellularLocation>
</comment>
<keyword evidence="15" id="KW-1185">Reference proteome</keyword>
<accession>A0A371K4A8</accession>
<dbReference type="InterPro" id="IPR012318">
    <property type="entry name" value="HTH_CRP"/>
</dbReference>
<evidence type="ECO:0000256" key="11">
    <source>
        <dbReference type="ARBA" id="ARBA00023163"/>
    </source>
</evidence>
<dbReference type="InterPro" id="IPR014710">
    <property type="entry name" value="RmlC-like_jellyroll"/>
</dbReference>
<dbReference type="GO" id="GO:0003677">
    <property type="term" value="F:DNA binding"/>
    <property type="evidence" value="ECO:0007669"/>
    <property type="project" value="UniProtKB-KW"/>
</dbReference>
<organism evidence="14 15">
    <name type="scientific">Lysobacter silvisoli</name>
    <dbReference type="NCBI Taxonomy" id="2293254"/>
    <lineage>
        <taxon>Bacteria</taxon>
        <taxon>Pseudomonadati</taxon>
        <taxon>Pseudomonadota</taxon>
        <taxon>Gammaproteobacteria</taxon>
        <taxon>Lysobacterales</taxon>
        <taxon>Lysobacteraceae</taxon>
        <taxon>Lysobacter</taxon>
    </lineage>
</organism>
<dbReference type="Pfam" id="PF00027">
    <property type="entry name" value="cNMP_binding"/>
    <property type="match status" value="1"/>
</dbReference>
<evidence type="ECO:0000313" key="14">
    <source>
        <dbReference type="EMBL" id="RDZ28763.1"/>
    </source>
</evidence>
<keyword evidence="11" id="KW-0804">Transcription</keyword>
<gene>
    <name evidence="14" type="ORF">DX914_06490</name>
</gene>
<evidence type="ECO:0000256" key="3">
    <source>
        <dbReference type="ARBA" id="ARBA00020769"/>
    </source>
</evidence>
<keyword evidence="6" id="KW-0973">c-di-GMP</keyword>
<dbReference type="Proteomes" id="UP000264492">
    <property type="component" value="Unassembled WGS sequence"/>
</dbReference>
<keyword evidence="9" id="KW-0238">DNA-binding</keyword>
<name>A0A371K4A8_9GAMM</name>
<dbReference type="RefSeq" id="WP_115858200.1">
    <property type="nucleotide sequence ID" value="NZ_QTSU01000001.1"/>
</dbReference>
<dbReference type="GO" id="GO:0005829">
    <property type="term" value="C:cytosol"/>
    <property type="evidence" value="ECO:0007669"/>
    <property type="project" value="TreeGrafter"/>
</dbReference>
<evidence type="ECO:0000313" key="15">
    <source>
        <dbReference type="Proteomes" id="UP000264492"/>
    </source>
</evidence>
<evidence type="ECO:0000259" key="13">
    <source>
        <dbReference type="PROSITE" id="PS50042"/>
    </source>
</evidence>
<dbReference type="Gene3D" id="1.10.10.10">
    <property type="entry name" value="Winged helix-like DNA-binding domain superfamily/Winged helix DNA-binding domain"/>
    <property type="match status" value="1"/>
</dbReference>
<dbReference type="GO" id="GO:0003824">
    <property type="term" value="F:catalytic activity"/>
    <property type="evidence" value="ECO:0007669"/>
    <property type="project" value="UniProtKB-KW"/>
</dbReference>
<comment type="caution">
    <text evidence="14">The sequence shown here is derived from an EMBL/GenBank/DDBJ whole genome shotgun (WGS) entry which is preliminary data.</text>
</comment>
<dbReference type="SUPFAM" id="SSF46785">
    <property type="entry name" value="Winged helix' DNA-binding domain"/>
    <property type="match status" value="1"/>
</dbReference>
<dbReference type="InterPro" id="IPR036390">
    <property type="entry name" value="WH_DNA-bd_sf"/>
</dbReference>
<dbReference type="GO" id="GO:0003700">
    <property type="term" value="F:DNA-binding transcription factor activity"/>
    <property type="evidence" value="ECO:0007669"/>
    <property type="project" value="TreeGrafter"/>
</dbReference>
<evidence type="ECO:0000256" key="7">
    <source>
        <dbReference type="ARBA" id="ARBA00023015"/>
    </source>
</evidence>